<dbReference type="Proteomes" id="UP000241462">
    <property type="component" value="Unassembled WGS sequence"/>
</dbReference>
<proteinExistence type="predicted"/>
<sequence>MWLLNATSKHLRAFLPEEVPDYAILSHTWHASADNEVLFSDFKPEGNVRALLPSARLKRSWKKVELTCAQALCDRYDWVWIDTCCIDKSSSSELSEAINSMYAWYRDSGVCYAYLTDVPANMCLKLSKSDFRRSRWFTRGWTLQELLAPSKVVFFIDNEERPTSSGLGYHERNFGAKTRWRQHATRPTSPEPEARAIAGWRNIGEKTDLSDIIASITGIDIDILVDPDMLGNASIAQRMSWASSRVTSRPEDMAYCLMGLFDVHMPMLYGEGAEKAFLRLQEEIMASSDDQSLFAWRDDNATADAKYGLLARSPHFFRDSSRIVPYQDWQCRPPYQMTNRGLQVELPLTELPGQKGIYCAVLDCPVPPDYEDHCFLTIFLEKIPGSDVQFARVRANHFSQAWNPGQVQQIYVRQQQKAATKPTGLFPRHVFQLRKASFLRADYRAVEVLIPPGAEVAETLATQRGATQWIPDRKPQAFRIGKVPWAQVAGAILFERAEDGERILVRFGSAGRAKVSFDAVRLLPKHRAGAQELDHDSLRRQVRDTFVPRKSGQTVELKHHLVRVNFAEPQVHGGSKYILIDLQIEAITLADRTPTSVTPPLWDTITLLGEESMERTISGRSKPPPPPQPKMSTWRRLIYKDPTPKLEDLKPPRPFAVRHISSAGTLRELARWDGED</sequence>
<dbReference type="AlphaFoldDB" id="A0A2T3AGZ9"/>
<evidence type="ECO:0000313" key="4">
    <source>
        <dbReference type="Proteomes" id="UP000241462"/>
    </source>
</evidence>
<dbReference type="InterPro" id="IPR010730">
    <property type="entry name" value="HET"/>
</dbReference>
<dbReference type="InterPro" id="IPR058525">
    <property type="entry name" value="DUF8212"/>
</dbReference>
<dbReference type="PANTHER" id="PTHR10622:SF10">
    <property type="entry name" value="HET DOMAIN-CONTAINING PROTEIN"/>
    <property type="match status" value="1"/>
</dbReference>
<accession>A0A2T3AGZ9</accession>
<dbReference type="EMBL" id="KZ678390">
    <property type="protein sequence ID" value="PSR97478.1"/>
    <property type="molecule type" value="Genomic_DNA"/>
</dbReference>
<feature type="domain" description="Heterokaryon incompatibility" evidence="1">
    <location>
        <begin position="22"/>
        <end position="122"/>
    </location>
</feature>
<dbReference type="STRING" id="2025994.A0A2T3AGZ9"/>
<dbReference type="Pfam" id="PF26640">
    <property type="entry name" value="DUF8212"/>
    <property type="match status" value="1"/>
</dbReference>
<gene>
    <name evidence="3" type="ORF">BD289DRAFT_89685</name>
</gene>
<dbReference type="InParanoid" id="A0A2T3AGZ9"/>
<reference evidence="3 4" key="1">
    <citation type="journal article" date="2018" name="Mycol. Prog.">
        <title>Coniella lustricola, a new species from submerged detritus.</title>
        <authorList>
            <person name="Raudabaugh D.B."/>
            <person name="Iturriaga T."/>
            <person name="Carver A."/>
            <person name="Mondo S."/>
            <person name="Pangilinan J."/>
            <person name="Lipzen A."/>
            <person name="He G."/>
            <person name="Amirebrahimi M."/>
            <person name="Grigoriev I.V."/>
            <person name="Miller A.N."/>
        </authorList>
    </citation>
    <scope>NUCLEOTIDE SEQUENCE [LARGE SCALE GENOMIC DNA]</scope>
    <source>
        <strain evidence="3 4">B22-T-1</strain>
    </source>
</reference>
<feature type="domain" description="DUF8212" evidence="2">
    <location>
        <begin position="275"/>
        <end position="299"/>
    </location>
</feature>
<dbReference type="Pfam" id="PF06985">
    <property type="entry name" value="HET"/>
    <property type="match status" value="1"/>
</dbReference>
<dbReference type="OrthoDB" id="20872at2759"/>
<organism evidence="3 4">
    <name type="scientific">Coniella lustricola</name>
    <dbReference type="NCBI Taxonomy" id="2025994"/>
    <lineage>
        <taxon>Eukaryota</taxon>
        <taxon>Fungi</taxon>
        <taxon>Dikarya</taxon>
        <taxon>Ascomycota</taxon>
        <taxon>Pezizomycotina</taxon>
        <taxon>Sordariomycetes</taxon>
        <taxon>Sordariomycetidae</taxon>
        <taxon>Diaporthales</taxon>
        <taxon>Schizoparmaceae</taxon>
        <taxon>Coniella</taxon>
    </lineage>
</organism>
<protein>
    <submittedName>
        <fullName evidence="3">Uncharacterized protein</fullName>
    </submittedName>
</protein>
<keyword evidence="4" id="KW-1185">Reference proteome</keyword>
<name>A0A2T3AGZ9_9PEZI</name>
<evidence type="ECO:0000313" key="3">
    <source>
        <dbReference type="EMBL" id="PSR97478.1"/>
    </source>
</evidence>
<evidence type="ECO:0000259" key="1">
    <source>
        <dbReference type="Pfam" id="PF06985"/>
    </source>
</evidence>
<evidence type="ECO:0000259" key="2">
    <source>
        <dbReference type="Pfam" id="PF26640"/>
    </source>
</evidence>
<dbReference type="PANTHER" id="PTHR10622">
    <property type="entry name" value="HET DOMAIN-CONTAINING PROTEIN"/>
    <property type="match status" value="1"/>
</dbReference>